<protein>
    <recommendedName>
        <fullName evidence="3">Rhamnogalacturonase A/B/Epimerase-like pectate lyase domain-containing protein</fullName>
    </recommendedName>
</protein>
<dbReference type="PROSITE" id="PS51318">
    <property type="entry name" value="TAT"/>
    <property type="match status" value="1"/>
</dbReference>
<evidence type="ECO:0000259" key="3">
    <source>
        <dbReference type="Pfam" id="PF12708"/>
    </source>
</evidence>
<feature type="chain" id="PRO_5037603593" description="Rhamnogalacturonase A/B/Epimerase-like pectate lyase domain-containing protein" evidence="2">
    <location>
        <begin position="36"/>
        <end position="710"/>
    </location>
</feature>
<dbReference type="SUPFAM" id="SSF51126">
    <property type="entry name" value="Pectin lyase-like"/>
    <property type="match status" value="2"/>
</dbReference>
<dbReference type="Pfam" id="PF12708">
    <property type="entry name" value="Pect-lyase_RHGA_epim"/>
    <property type="match status" value="2"/>
</dbReference>
<accession>A0A941D6N5</accession>
<feature type="domain" description="Rhamnogalacturonase A/B/Epimerase-like pectate lyase" evidence="3">
    <location>
        <begin position="87"/>
        <end position="279"/>
    </location>
</feature>
<dbReference type="EMBL" id="JAGSNF010000004">
    <property type="protein sequence ID" value="MBR7742678.1"/>
    <property type="molecule type" value="Genomic_DNA"/>
</dbReference>
<dbReference type="InterPro" id="IPR006311">
    <property type="entry name" value="TAT_signal"/>
</dbReference>
<reference evidence="4" key="1">
    <citation type="submission" date="2021-04" db="EMBL/GenBank/DDBJ databases">
        <title>Phycicoccus avicenniae sp. nov., a novel endophytic actinomycetes isolated from branch of Avicennia mariana.</title>
        <authorList>
            <person name="Tuo L."/>
        </authorList>
    </citation>
    <scope>NUCLEOTIDE SEQUENCE</scope>
    <source>
        <strain evidence="4">BSK3Z-2</strain>
    </source>
</reference>
<feature type="domain" description="Rhamnogalacturonase A/B/Epimerase-like pectate lyase" evidence="3">
    <location>
        <begin position="419"/>
        <end position="467"/>
    </location>
</feature>
<gene>
    <name evidence="4" type="ORF">KC207_05170</name>
</gene>
<evidence type="ECO:0000313" key="5">
    <source>
        <dbReference type="Proteomes" id="UP000677016"/>
    </source>
</evidence>
<sequence>MKRRHPSGRPVIDRRGVLRGLGAAGLGVAGSSVFAAPSAAGRTPPSGRPGSPPGQARKPTSPYFAERVVYPQAVYADGLDGVGVFDVRRHFGAVGNGVTDDTAAFVAAYDHIVDRYQAERDDVARSSQNIIYVPDGDYLVSDTILYTAALLENGNGQEQIARVRFQGESRDGTVIRLRDEAPGFGEGAHKPVLSLAKGVQNGSVASNYVQNLTIDTGSGNPGAVGLVHAGANNGGVRQVTIRSGDGTGDTGLSLEIQVTQGSYRNLVVEGFDTGIFAGPPRGFSVAFEHVALTGQRVAGIHVEDAVLSVRDLENRNRVPAAVVSGDDGLLVLLESRLVGGAPAEVAVESRAGGLLVRDVVVGGYAGAVSRAGEVAVPTGRVTEYSAQGVQTLFPTAEHTLGLAVEETPLRAWPEDVEAWANVQDFGAVGDGVTDDSAAIQAAMDSGAAVVHFQPGHRYVVEATVTVPSSVERVNFMYTHVVQGPALDRLDIEEGLPMFRVGGRADDVPLVVEDLFGWIQGEERSPVIDHASRRTLVVLDCHHQHAPIYRNSVTGGCVFLESVSCRTGRHEPHKGLPGFVFTGQKVWARFLDPEYGDPNLVNDGSDLWVMACKFEGGWTMIDTVGGGRTEMLGGMNNVFHGGWTIDADRPMLRTVDSDVSYTLGTFGFGNHYVTLAEETRGEETRTLQLSDVPRRWNDTHSFLPLYVGRGR</sequence>
<dbReference type="InterPro" id="IPR012334">
    <property type="entry name" value="Pectin_lyas_fold"/>
</dbReference>
<keyword evidence="2" id="KW-0732">Signal</keyword>
<feature type="signal peptide" evidence="2">
    <location>
        <begin position="1"/>
        <end position="35"/>
    </location>
</feature>
<dbReference type="RefSeq" id="WP_211601830.1">
    <property type="nucleotide sequence ID" value="NZ_JAGSNF010000004.1"/>
</dbReference>
<dbReference type="Gene3D" id="2.160.20.10">
    <property type="entry name" value="Single-stranded right-handed beta-helix, Pectin lyase-like"/>
    <property type="match status" value="2"/>
</dbReference>
<proteinExistence type="predicted"/>
<comment type="caution">
    <text evidence="4">The sequence shown here is derived from an EMBL/GenBank/DDBJ whole genome shotgun (WGS) entry which is preliminary data.</text>
</comment>
<evidence type="ECO:0000313" key="4">
    <source>
        <dbReference type="EMBL" id="MBR7742678.1"/>
    </source>
</evidence>
<dbReference type="AlphaFoldDB" id="A0A941D6N5"/>
<evidence type="ECO:0000256" key="2">
    <source>
        <dbReference type="SAM" id="SignalP"/>
    </source>
</evidence>
<dbReference type="Proteomes" id="UP000677016">
    <property type="component" value="Unassembled WGS sequence"/>
</dbReference>
<keyword evidence="5" id="KW-1185">Reference proteome</keyword>
<dbReference type="InterPro" id="IPR011050">
    <property type="entry name" value="Pectin_lyase_fold/virulence"/>
</dbReference>
<name>A0A941D6N5_9MICO</name>
<dbReference type="InterPro" id="IPR024535">
    <property type="entry name" value="RHGA/B-epi-like_pectate_lyase"/>
</dbReference>
<organism evidence="4 5">
    <name type="scientific">Phycicoccus avicenniae</name>
    <dbReference type="NCBI Taxonomy" id="2828860"/>
    <lineage>
        <taxon>Bacteria</taxon>
        <taxon>Bacillati</taxon>
        <taxon>Actinomycetota</taxon>
        <taxon>Actinomycetes</taxon>
        <taxon>Micrococcales</taxon>
        <taxon>Intrasporangiaceae</taxon>
        <taxon>Phycicoccus</taxon>
    </lineage>
</organism>
<feature type="region of interest" description="Disordered" evidence="1">
    <location>
        <begin position="37"/>
        <end position="60"/>
    </location>
</feature>
<evidence type="ECO:0000256" key="1">
    <source>
        <dbReference type="SAM" id="MobiDB-lite"/>
    </source>
</evidence>